<evidence type="ECO:0000313" key="2">
    <source>
        <dbReference type="EMBL" id="KAG2383192.1"/>
    </source>
</evidence>
<dbReference type="Proteomes" id="UP000816034">
    <property type="component" value="Unassembled WGS sequence"/>
</dbReference>
<protein>
    <submittedName>
        <fullName evidence="2">Uncharacterized protein</fullName>
    </submittedName>
</protein>
<feature type="compositionally biased region" description="Polar residues" evidence="1">
    <location>
        <begin position="57"/>
        <end position="68"/>
    </location>
</feature>
<name>A0AA88KJG6_NAELO</name>
<dbReference type="GeneID" id="68096984"/>
<proteinExistence type="predicted"/>
<feature type="compositionally biased region" description="Polar residues" evidence="1">
    <location>
        <begin position="90"/>
        <end position="102"/>
    </location>
</feature>
<accession>A0AA88KJG6</accession>
<comment type="caution">
    <text evidence="2">The sequence shown here is derived from an EMBL/GenBank/DDBJ whole genome shotgun (WGS) entry which is preliminary data.</text>
</comment>
<dbReference type="RefSeq" id="XP_044548871.1">
    <property type="nucleotide sequence ID" value="XM_044694178.1"/>
</dbReference>
<dbReference type="EMBL" id="PYSW02000021">
    <property type="protein sequence ID" value="KAG2383192.1"/>
    <property type="molecule type" value="Genomic_DNA"/>
</dbReference>
<evidence type="ECO:0000256" key="1">
    <source>
        <dbReference type="SAM" id="MobiDB-lite"/>
    </source>
</evidence>
<feature type="compositionally biased region" description="Low complexity" evidence="1">
    <location>
        <begin position="35"/>
        <end position="46"/>
    </location>
</feature>
<reference evidence="2 3" key="1">
    <citation type="journal article" date="2018" name="BMC Genomics">
        <title>The genome of Naegleria lovaniensis, the basis for a comparative approach to unravel pathogenicity factors of the human pathogenic amoeba N. fowleri.</title>
        <authorList>
            <person name="Liechti N."/>
            <person name="Schurch N."/>
            <person name="Bruggmann R."/>
            <person name="Wittwer M."/>
        </authorList>
    </citation>
    <scope>NUCLEOTIDE SEQUENCE [LARGE SCALE GENOMIC DNA]</scope>
    <source>
        <strain evidence="2 3">ATCC 30569</strain>
    </source>
</reference>
<sequence>MTPSNLFNNNNTTPFPGTIPSSDHHGYFYSPSFFQPSPPSLLDQQQNCKRKRDDYETSSLPHYSYNTNEDYDAFSNSDSDYDDEEISSSATNPKTIASSLSDTKLEHPDRKRVKGFDNQISFPTHHHNSQTYFSSPPPRTLFCNQASPNESAALSRFNAMNIDDEMGDDEFATANHEELLPESLLFHANLLTSQILMLCNSSNTNEDKCTTTSSGKLKKENVKKENFWLLFKKEKQTLN</sequence>
<dbReference type="AlphaFoldDB" id="A0AA88KJG6"/>
<evidence type="ECO:0000313" key="3">
    <source>
        <dbReference type="Proteomes" id="UP000816034"/>
    </source>
</evidence>
<keyword evidence="3" id="KW-1185">Reference proteome</keyword>
<feature type="region of interest" description="Disordered" evidence="1">
    <location>
        <begin position="35"/>
        <end position="108"/>
    </location>
</feature>
<organism evidence="2 3">
    <name type="scientific">Naegleria lovaniensis</name>
    <name type="common">Amoeba</name>
    <dbReference type="NCBI Taxonomy" id="51637"/>
    <lineage>
        <taxon>Eukaryota</taxon>
        <taxon>Discoba</taxon>
        <taxon>Heterolobosea</taxon>
        <taxon>Tetramitia</taxon>
        <taxon>Eutetramitia</taxon>
        <taxon>Vahlkampfiidae</taxon>
        <taxon>Naegleria</taxon>
    </lineage>
</organism>
<gene>
    <name evidence="2" type="ORF">C9374_004529</name>
</gene>